<dbReference type="AlphaFoldDB" id="A0A2M8KW61"/>
<sequence length="107" mass="11958">MKTRTIKFSITHLPIWNIVPFLLFAAAVVLAGVYIYGINQVVVDSLFVERANEQMAVLEEEIRELEGDLAQLSVGYRLEEEASQLGLTSEGPVYFLEKNNAVARADN</sequence>
<keyword evidence="1" id="KW-0175">Coiled coil</keyword>
<proteinExistence type="predicted"/>
<evidence type="ECO:0000256" key="2">
    <source>
        <dbReference type="SAM" id="Phobius"/>
    </source>
</evidence>
<keyword evidence="2" id="KW-0812">Transmembrane</keyword>
<evidence type="ECO:0000256" key="1">
    <source>
        <dbReference type="SAM" id="Coils"/>
    </source>
</evidence>
<feature type="coiled-coil region" evidence="1">
    <location>
        <begin position="48"/>
        <end position="75"/>
    </location>
</feature>
<evidence type="ECO:0000313" key="3">
    <source>
        <dbReference type="EMBL" id="PJE64113.1"/>
    </source>
</evidence>
<keyword evidence="2" id="KW-0472">Membrane</keyword>
<gene>
    <name evidence="3" type="ORF">COU90_04555</name>
</gene>
<name>A0A2M8KW61_9BACT</name>
<dbReference type="EMBL" id="PFEF01000010">
    <property type="protein sequence ID" value="PJE64113.1"/>
    <property type="molecule type" value="Genomic_DNA"/>
</dbReference>
<dbReference type="Proteomes" id="UP000229098">
    <property type="component" value="Unassembled WGS sequence"/>
</dbReference>
<organism evidence="3 4">
    <name type="scientific">Candidatus Ryanbacteria bacterium CG10_big_fil_rev_8_21_14_0_10_43_42</name>
    <dbReference type="NCBI Taxonomy" id="1974864"/>
    <lineage>
        <taxon>Bacteria</taxon>
        <taxon>Candidatus Ryaniibacteriota</taxon>
    </lineage>
</organism>
<comment type="caution">
    <text evidence="3">The sequence shown here is derived from an EMBL/GenBank/DDBJ whole genome shotgun (WGS) entry which is preliminary data.</text>
</comment>
<keyword evidence="2" id="KW-1133">Transmembrane helix</keyword>
<evidence type="ECO:0000313" key="4">
    <source>
        <dbReference type="Proteomes" id="UP000229098"/>
    </source>
</evidence>
<feature type="transmembrane region" description="Helical" evidence="2">
    <location>
        <begin position="12"/>
        <end position="36"/>
    </location>
</feature>
<accession>A0A2M8KW61</accession>
<protein>
    <submittedName>
        <fullName evidence="3">Uncharacterized protein</fullName>
    </submittedName>
</protein>
<reference evidence="4" key="1">
    <citation type="submission" date="2017-09" db="EMBL/GenBank/DDBJ databases">
        <title>Depth-based differentiation of microbial function through sediment-hosted aquifers and enrichment of novel symbionts in the deep terrestrial subsurface.</title>
        <authorList>
            <person name="Probst A.J."/>
            <person name="Ladd B."/>
            <person name="Jarett J.K."/>
            <person name="Geller-Mcgrath D.E."/>
            <person name="Sieber C.M.K."/>
            <person name="Emerson J.B."/>
            <person name="Anantharaman K."/>
            <person name="Thomas B.C."/>
            <person name="Malmstrom R."/>
            <person name="Stieglmeier M."/>
            <person name="Klingl A."/>
            <person name="Woyke T."/>
            <person name="Ryan C.M."/>
            <person name="Banfield J.F."/>
        </authorList>
    </citation>
    <scope>NUCLEOTIDE SEQUENCE [LARGE SCALE GENOMIC DNA]</scope>
</reference>